<evidence type="ECO:0000256" key="1">
    <source>
        <dbReference type="SAM" id="MobiDB-lite"/>
    </source>
</evidence>
<evidence type="ECO:0000313" key="2">
    <source>
        <dbReference type="EnsemblPlants" id="TuG1812G0500002653.01.T02"/>
    </source>
</evidence>
<dbReference type="EnsemblPlants" id="TuG1812G0500002653.01.T02">
    <property type="protein sequence ID" value="TuG1812G0500002653.01.T02"/>
    <property type="gene ID" value="TuG1812G0500002653.01"/>
</dbReference>
<dbReference type="Gramene" id="TuG1812G0500002653.01.T02">
    <property type="protein sequence ID" value="TuG1812G0500002653.01.T02"/>
    <property type="gene ID" value="TuG1812G0500002653.01"/>
</dbReference>
<dbReference type="Proteomes" id="UP000015106">
    <property type="component" value="Chromosome 5"/>
</dbReference>
<reference evidence="2" key="2">
    <citation type="submission" date="2018-03" db="EMBL/GenBank/DDBJ databases">
        <title>The Triticum urartu genome reveals the dynamic nature of wheat genome evolution.</title>
        <authorList>
            <person name="Ling H."/>
            <person name="Ma B."/>
            <person name="Shi X."/>
            <person name="Liu H."/>
            <person name="Dong L."/>
            <person name="Sun H."/>
            <person name="Cao Y."/>
            <person name="Gao Q."/>
            <person name="Zheng S."/>
            <person name="Li Y."/>
            <person name="Yu Y."/>
            <person name="Du H."/>
            <person name="Qi M."/>
            <person name="Li Y."/>
            <person name="Yu H."/>
            <person name="Cui Y."/>
            <person name="Wang N."/>
            <person name="Chen C."/>
            <person name="Wu H."/>
            <person name="Zhao Y."/>
            <person name="Zhang J."/>
            <person name="Li Y."/>
            <person name="Zhou W."/>
            <person name="Zhang B."/>
            <person name="Hu W."/>
            <person name="Eijk M."/>
            <person name="Tang J."/>
            <person name="Witsenboer H."/>
            <person name="Zhao S."/>
            <person name="Li Z."/>
            <person name="Zhang A."/>
            <person name="Wang D."/>
            <person name="Liang C."/>
        </authorList>
    </citation>
    <scope>NUCLEOTIDE SEQUENCE [LARGE SCALE GENOMIC DNA]</scope>
    <source>
        <strain evidence="2">cv. G1812</strain>
    </source>
</reference>
<organism evidence="2 3">
    <name type="scientific">Triticum urartu</name>
    <name type="common">Red wild einkorn</name>
    <name type="synonym">Crithodium urartu</name>
    <dbReference type="NCBI Taxonomy" id="4572"/>
    <lineage>
        <taxon>Eukaryota</taxon>
        <taxon>Viridiplantae</taxon>
        <taxon>Streptophyta</taxon>
        <taxon>Embryophyta</taxon>
        <taxon>Tracheophyta</taxon>
        <taxon>Spermatophyta</taxon>
        <taxon>Magnoliopsida</taxon>
        <taxon>Liliopsida</taxon>
        <taxon>Poales</taxon>
        <taxon>Poaceae</taxon>
        <taxon>BOP clade</taxon>
        <taxon>Pooideae</taxon>
        <taxon>Triticodae</taxon>
        <taxon>Triticeae</taxon>
        <taxon>Triticinae</taxon>
        <taxon>Triticum</taxon>
    </lineage>
</organism>
<protein>
    <submittedName>
        <fullName evidence="2">Uncharacterized protein</fullName>
    </submittedName>
</protein>
<evidence type="ECO:0000313" key="3">
    <source>
        <dbReference type="Proteomes" id="UP000015106"/>
    </source>
</evidence>
<feature type="compositionally biased region" description="Low complexity" evidence="1">
    <location>
        <begin position="86"/>
        <end position="111"/>
    </location>
</feature>
<accession>A0A8R7QGP4</accession>
<reference evidence="2" key="3">
    <citation type="submission" date="2022-06" db="UniProtKB">
        <authorList>
            <consortium name="EnsemblPlants"/>
        </authorList>
    </citation>
    <scope>IDENTIFICATION</scope>
</reference>
<proteinExistence type="predicted"/>
<dbReference type="AlphaFoldDB" id="A0A8R7QGP4"/>
<name>A0A8R7QGP4_TRIUA</name>
<reference evidence="3" key="1">
    <citation type="journal article" date="2013" name="Nature">
        <title>Draft genome of the wheat A-genome progenitor Triticum urartu.</title>
        <authorList>
            <person name="Ling H.Q."/>
            <person name="Zhao S."/>
            <person name="Liu D."/>
            <person name="Wang J."/>
            <person name="Sun H."/>
            <person name="Zhang C."/>
            <person name="Fan H."/>
            <person name="Li D."/>
            <person name="Dong L."/>
            <person name="Tao Y."/>
            <person name="Gao C."/>
            <person name="Wu H."/>
            <person name="Li Y."/>
            <person name="Cui Y."/>
            <person name="Guo X."/>
            <person name="Zheng S."/>
            <person name="Wang B."/>
            <person name="Yu K."/>
            <person name="Liang Q."/>
            <person name="Yang W."/>
            <person name="Lou X."/>
            <person name="Chen J."/>
            <person name="Feng M."/>
            <person name="Jian J."/>
            <person name="Zhang X."/>
            <person name="Luo G."/>
            <person name="Jiang Y."/>
            <person name="Liu J."/>
            <person name="Wang Z."/>
            <person name="Sha Y."/>
            <person name="Zhang B."/>
            <person name="Wu H."/>
            <person name="Tang D."/>
            <person name="Shen Q."/>
            <person name="Xue P."/>
            <person name="Zou S."/>
            <person name="Wang X."/>
            <person name="Liu X."/>
            <person name="Wang F."/>
            <person name="Yang Y."/>
            <person name="An X."/>
            <person name="Dong Z."/>
            <person name="Zhang K."/>
            <person name="Zhang X."/>
            <person name="Luo M.C."/>
            <person name="Dvorak J."/>
            <person name="Tong Y."/>
            <person name="Wang J."/>
            <person name="Yang H."/>
            <person name="Li Z."/>
            <person name="Wang D."/>
            <person name="Zhang A."/>
            <person name="Wang J."/>
        </authorList>
    </citation>
    <scope>NUCLEOTIDE SEQUENCE</scope>
    <source>
        <strain evidence="3">cv. G1812</strain>
    </source>
</reference>
<sequence>MHPHHCRQPHAPARIPSPLLDVKFTLQQKQDAQVHLLYAFQFIYFRWSAAQHSCTAQYMYYYWEGSKIRTQQVQHGVCPHMRPSRGRTAASWTTSSTRSPSSPTSPSSSSS</sequence>
<keyword evidence="3" id="KW-1185">Reference proteome</keyword>
<feature type="region of interest" description="Disordered" evidence="1">
    <location>
        <begin position="78"/>
        <end position="111"/>
    </location>
</feature>